<dbReference type="InterPro" id="IPR027463">
    <property type="entry name" value="AcrB_DN_DC_subdom"/>
</dbReference>
<keyword evidence="4" id="KW-1003">Cell membrane</keyword>
<evidence type="ECO:0000259" key="10">
    <source>
        <dbReference type="PROSITE" id="PS50156"/>
    </source>
</evidence>
<dbReference type="PANTHER" id="PTHR32063:SF11">
    <property type="entry name" value="CATION OR DRUG EFFLUX SYSTEM PROTEIN"/>
    <property type="match status" value="1"/>
</dbReference>
<feature type="transmembrane region" description="Helical" evidence="9">
    <location>
        <begin position="440"/>
        <end position="460"/>
    </location>
</feature>
<feature type="transmembrane region" description="Helical" evidence="9">
    <location>
        <begin position="12"/>
        <end position="34"/>
    </location>
</feature>
<evidence type="ECO:0000256" key="6">
    <source>
        <dbReference type="ARBA" id="ARBA00022692"/>
    </source>
</evidence>
<feature type="transmembrane region" description="Helical" evidence="9">
    <location>
        <begin position="472"/>
        <end position="499"/>
    </location>
</feature>
<dbReference type="InterPro" id="IPR001036">
    <property type="entry name" value="Acrflvin-R"/>
</dbReference>
<evidence type="ECO:0000256" key="5">
    <source>
        <dbReference type="ARBA" id="ARBA00022519"/>
    </source>
</evidence>
<protein>
    <submittedName>
        <fullName evidence="11">Efflux pump membrane transporter BepE</fullName>
    </submittedName>
</protein>
<dbReference type="Gene3D" id="3.30.2090.10">
    <property type="entry name" value="Multidrug efflux transporter AcrB TolC docking domain, DN and DC subdomains"/>
    <property type="match status" value="2"/>
</dbReference>
<dbReference type="NCBIfam" id="NF000282">
    <property type="entry name" value="RND_permease_1"/>
    <property type="match status" value="1"/>
</dbReference>
<dbReference type="FunFam" id="3.30.70.1430:FF:000001">
    <property type="entry name" value="Efflux pump membrane transporter"/>
    <property type="match status" value="1"/>
</dbReference>
<dbReference type="AlphaFoldDB" id="A0A916JA34"/>
<keyword evidence="6 9" id="KW-0812">Transmembrane</keyword>
<evidence type="ECO:0000256" key="8">
    <source>
        <dbReference type="ARBA" id="ARBA00023136"/>
    </source>
</evidence>
<dbReference type="InterPro" id="IPR000731">
    <property type="entry name" value="SSD"/>
</dbReference>
<dbReference type="SUPFAM" id="SSF82693">
    <property type="entry name" value="Multidrug efflux transporter AcrB pore domain, PN1, PN2, PC1 and PC2 subdomains"/>
    <property type="match status" value="4"/>
</dbReference>
<dbReference type="PRINTS" id="PR00702">
    <property type="entry name" value="ACRIFLAVINRP"/>
</dbReference>
<dbReference type="PANTHER" id="PTHR32063">
    <property type="match status" value="1"/>
</dbReference>
<dbReference type="Gene3D" id="3.30.70.1440">
    <property type="entry name" value="Multidrug efflux transporter AcrB pore domain"/>
    <property type="match status" value="1"/>
</dbReference>
<proteinExistence type="inferred from homology"/>
<name>A0A916JA34_9BACT</name>
<evidence type="ECO:0000256" key="4">
    <source>
        <dbReference type="ARBA" id="ARBA00022475"/>
    </source>
</evidence>
<feature type="transmembrane region" description="Helical" evidence="9">
    <location>
        <begin position="540"/>
        <end position="559"/>
    </location>
</feature>
<comment type="caution">
    <text evidence="11">The sequence shown here is derived from an EMBL/GenBank/DDBJ whole genome shotgun (WGS) entry which is preliminary data.</text>
</comment>
<evidence type="ECO:0000256" key="7">
    <source>
        <dbReference type="ARBA" id="ARBA00022989"/>
    </source>
</evidence>
<accession>A0A916JA34</accession>
<dbReference type="InterPro" id="IPR004764">
    <property type="entry name" value="MdtF-like"/>
</dbReference>
<dbReference type="FunFam" id="1.20.1640.10:FF:000001">
    <property type="entry name" value="Efflux pump membrane transporter"/>
    <property type="match status" value="1"/>
</dbReference>
<feature type="transmembrane region" description="Helical" evidence="9">
    <location>
        <begin position="902"/>
        <end position="923"/>
    </location>
</feature>
<comment type="subcellular location">
    <subcellularLocation>
        <location evidence="1">Cell inner membrane</location>
        <topology evidence="1">Multi-pass membrane protein</topology>
    </subcellularLocation>
</comment>
<sequence length="1051" mass="114218">MIADIFIKRPITAIVTSVVLVLVGLISLTTLPVAQYPDVTPPTVTISGNFTGADAQTVEQTTTTPIETQINGTPGMTYMSSNSTSSGQSSINVVFDVGTDVNIAALDVQNRVSVAEPTLPDAVKRLGLTVRKRQPSIMIALALYSPNGTHDAQFIGNYANIYLKDALQRVKGVGDIVSRADDFGMRIWLNPEKLANLKMTPADISAALAEQNLQIAAGTVGGNPQPNTQSFEYSVLTNSRLNTQEQFENIIVRSSPAEGSVVYLRDVARVELGKFDYASNAFVNGKPAAFVLIYQAPGANALETYEGVIKALEAMKKTFPKDIDYTIPTETATVVQVSIEEVLHTFAEAMILVVIVVFLFLQNWRATLIPILAIPVSLIGTFVFFIPFGFTINTLTLFAFVLAIGIVVDDAIVVVEAVQHYIDHNKMSPKEATIKAMKDISGPVIAIALILAAVFVPVSFVPGIVGRLYQQFAITIAVSVLLSAFVALSLTPALCALMLKPSKGANDKKNWLEKFFDRFNRWFDKVSHGYTNGVAKWIKATPLVLVMMVCLFVGLFFLFKNKPTGFIPIEDEGRLFVTYEMQEATSTTRNIAMMKEVMKRIQTIPEVRVAGGLAGLNVVSFSNKSNVGTLFVNLHPWADRKGAEHHVQAVIAEIKKRTADIKEARILAIAPPAIPGLGATSGFTFELQQSTSTDNIQQFEAVARNFMAAVNKRPEIGLAYTFFNARTPSYQLDVDRDKTKKLGVKVSDVFSSLSTLLGSSYVNDFNLYGRNFRVMVQADSSFRSSLDKIQKFYVRNDQGSMIPLSALVTSKVVENPALISHYNIYRSVEINGTPKPGYSSGQAITALREVAETLPAGYSYEFSGMSSEEIKAGNSTTTIFAISIVFVFLFLAALYESWSIPFSVLFAVPIGAFGSILTLTFLPNLSNNIYAQIGLITLIGLAAKNAILIVEFAKERVDNGMDLIAATLEAVGLRLRPIIMTSLAFILGVLPLAFASGAAAESRKTIGWTVFGGMLAATSLAIFVVPVLFVAIEKLVMGKKKHTVDTDPETL</sequence>
<dbReference type="EMBL" id="CAJRAF010000001">
    <property type="protein sequence ID" value="CAG4995261.1"/>
    <property type="molecule type" value="Genomic_DNA"/>
</dbReference>
<feature type="transmembrane region" description="Helical" evidence="9">
    <location>
        <begin position="1006"/>
        <end position="1032"/>
    </location>
</feature>
<feature type="transmembrane region" description="Helical" evidence="9">
    <location>
        <begin position="368"/>
        <end position="390"/>
    </location>
</feature>
<gene>
    <name evidence="11" type="primary">bepE_1</name>
    <name evidence="11" type="ORF">DYBT9275_01593</name>
</gene>
<feature type="transmembrane region" description="Helical" evidence="9">
    <location>
        <begin position="877"/>
        <end position="895"/>
    </location>
</feature>
<dbReference type="SUPFAM" id="SSF82714">
    <property type="entry name" value="Multidrug efflux transporter AcrB TolC docking domain, DN and DC subdomains"/>
    <property type="match status" value="2"/>
</dbReference>
<keyword evidence="8 9" id="KW-0472">Membrane</keyword>
<dbReference type="Gene3D" id="1.20.1640.10">
    <property type="entry name" value="Multidrug efflux transporter AcrB transmembrane domain"/>
    <property type="match status" value="2"/>
</dbReference>
<evidence type="ECO:0000256" key="2">
    <source>
        <dbReference type="ARBA" id="ARBA00010942"/>
    </source>
</evidence>
<feature type="transmembrane region" description="Helical" evidence="9">
    <location>
        <begin position="978"/>
        <end position="1000"/>
    </location>
</feature>
<keyword evidence="5" id="KW-0997">Cell inner membrane</keyword>
<feature type="transmembrane region" description="Helical" evidence="9">
    <location>
        <begin position="342"/>
        <end position="361"/>
    </location>
</feature>
<keyword evidence="3" id="KW-0813">Transport</keyword>
<dbReference type="NCBIfam" id="TIGR00915">
    <property type="entry name" value="2A0602"/>
    <property type="match status" value="1"/>
</dbReference>
<reference evidence="11" key="1">
    <citation type="submission" date="2021-04" db="EMBL/GenBank/DDBJ databases">
        <authorList>
            <person name="Rodrigo-Torres L."/>
            <person name="Arahal R. D."/>
            <person name="Lucena T."/>
        </authorList>
    </citation>
    <scope>NUCLEOTIDE SEQUENCE</scope>
    <source>
        <strain evidence="11">CECT 9275</strain>
    </source>
</reference>
<dbReference type="GO" id="GO:0015562">
    <property type="term" value="F:efflux transmembrane transporter activity"/>
    <property type="evidence" value="ECO:0007669"/>
    <property type="project" value="InterPro"/>
</dbReference>
<dbReference type="Pfam" id="PF00873">
    <property type="entry name" value="ACR_tran"/>
    <property type="match status" value="1"/>
</dbReference>
<dbReference type="GO" id="GO:0009636">
    <property type="term" value="P:response to toxic substance"/>
    <property type="evidence" value="ECO:0007669"/>
    <property type="project" value="UniProtKB-ARBA"/>
</dbReference>
<evidence type="ECO:0000256" key="9">
    <source>
        <dbReference type="SAM" id="Phobius"/>
    </source>
</evidence>
<dbReference type="Gene3D" id="3.30.70.1320">
    <property type="entry name" value="Multidrug efflux transporter AcrB pore domain like"/>
    <property type="match status" value="1"/>
</dbReference>
<dbReference type="Proteomes" id="UP000680038">
    <property type="component" value="Unassembled WGS sequence"/>
</dbReference>
<evidence type="ECO:0000256" key="1">
    <source>
        <dbReference type="ARBA" id="ARBA00004429"/>
    </source>
</evidence>
<evidence type="ECO:0000313" key="11">
    <source>
        <dbReference type="EMBL" id="CAG4995261.1"/>
    </source>
</evidence>
<feature type="transmembrane region" description="Helical" evidence="9">
    <location>
        <begin position="396"/>
        <end position="419"/>
    </location>
</feature>
<feature type="domain" description="SSD" evidence="10">
    <location>
        <begin position="371"/>
        <end position="497"/>
    </location>
</feature>
<dbReference type="PROSITE" id="PS50156">
    <property type="entry name" value="SSD"/>
    <property type="match status" value="1"/>
</dbReference>
<keyword evidence="12" id="KW-1185">Reference proteome</keyword>
<dbReference type="SUPFAM" id="SSF82866">
    <property type="entry name" value="Multidrug efflux transporter AcrB transmembrane domain"/>
    <property type="match status" value="2"/>
</dbReference>
<dbReference type="Gene3D" id="3.30.70.1430">
    <property type="entry name" value="Multidrug efflux transporter AcrB pore domain"/>
    <property type="match status" value="2"/>
</dbReference>
<keyword evidence="7 9" id="KW-1133">Transmembrane helix</keyword>
<comment type="similarity">
    <text evidence="2">Belongs to the resistance-nodulation-cell division (RND) (TC 2.A.6) family.</text>
</comment>
<dbReference type="GO" id="GO:0042910">
    <property type="term" value="F:xenobiotic transmembrane transporter activity"/>
    <property type="evidence" value="ECO:0007669"/>
    <property type="project" value="TreeGrafter"/>
</dbReference>
<organism evidence="11 12">
    <name type="scientific">Dyadobacter helix</name>
    <dbReference type="NCBI Taxonomy" id="2822344"/>
    <lineage>
        <taxon>Bacteria</taxon>
        <taxon>Pseudomonadati</taxon>
        <taxon>Bacteroidota</taxon>
        <taxon>Cytophagia</taxon>
        <taxon>Cytophagales</taxon>
        <taxon>Spirosomataceae</taxon>
        <taxon>Dyadobacter</taxon>
    </lineage>
</organism>
<dbReference type="RefSeq" id="WP_215238224.1">
    <property type="nucleotide sequence ID" value="NZ_CAJRAF010000001.1"/>
</dbReference>
<feature type="transmembrane region" description="Helical" evidence="9">
    <location>
        <begin position="929"/>
        <end position="953"/>
    </location>
</feature>
<evidence type="ECO:0000313" key="12">
    <source>
        <dbReference type="Proteomes" id="UP000680038"/>
    </source>
</evidence>
<evidence type="ECO:0000256" key="3">
    <source>
        <dbReference type="ARBA" id="ARBA00022448"/>
    </source>
</evidence>
<dbReference type="GO" id="GO:0005886">
    <property type="term" value="C:plasma membrane"/>
    <property type="evidence" value="ECO:0007669"/>
    <property type="project" value="UniProtKB-SubCell"/>
</dbReference>